<reference evidence="1" key="1">
    <citation type="submission" date="2021-01" db="EMBL/GenBank/DDBJ databases">
        <authorList>
            <consortium name="Genoscope - CEA"/>
            <person name="William W."/>
        </authorList>
    </citation>
    <scope>NUCLEOTIDE SEQUENCE</scope>
</reference>
<evidence type="ECO:0000313" key="1">
    <source>
        <dbReference type="EMBL" id="CAD8180715.1"/>
    </source>
</evidence>
<organism evidence="1 2">
    <name type="scientific">Paramecium octaurelia</name>
    <dbReference type="NCBI Taxonomy" id="43137"/>
    <lineage>
        <taxon>Eukaryota</taxon>
        <taxon>Sar</taxon>
        <taxon>Alveolata</taxon>
        <taxon>Ciliophora</taxon>
        <taxon>Intramacronucleata</taxon>
        <taxon>Oligohymenophorea</taxon>
        <taxon>Peniculida</taxon>
        <taxon>Parameciidae</taxon>
        <taxon>Paramecium</taxon>
    </lineage>
</organism>
<comment type="caution">
    <text evidence="1">The sequence shown here is derived from an EMBL/GenBank/DDBJ whole genome shotgun (WGS) entry which is preliminary data.</text>
</comment>
<accession>A0A8S1VWX0</accession>
<keyword evidence="2" id="KW-1185">Reference proteome</keyword>
<sequence length="71" mass="8517">MFLNLDCIMWQFQVQLRRQNQSELFLMLIQSNWLFGCLSYAEDRMFHLNSLKIRQDQGIGSFKDSHLCSLE</sequence>
<name>A0A8S1VWX0_PAROT</name>
<protein>
    <submittedName>
        <fullName evidence="1">Uncharacterized protein</fullName>
    </submittedName>
</protein>
<proteinExistence type="predicted"/>
<evidence type="ECO:0000313" key="2">
    <source>
        <dbReference type="Proteomes" id="UP000683925"/>
    </source>
</evidence>
<gene>
    <name evidence="1" type="ORF">POCTA_138.1.T0750178</name>
</gene>
<dbReference type="EMBL" id="CAJJDP010000074">
    <property type="protein sequence ID" value="CAD8180715.1"/>
    <property type="molecule type" value="Genomic_DNA"/>
</dbReference>
<dbReference type="Proteomes" id="UP000683925">
    <property type="component" value="Unassembled WGS sequence"/>
</dbReference>
<dbReference type="AlphaFoldDB" id="A0A8S1VWX0"/>